<dbReference type="GO" id="GO:0015743">
    <property type="term" value="P:malate transport"/>
    <property type="evidence" value="ECO:0007669"/>
    <property type="project" value="InterPro"/>
</dbReference>
<name>A0A6A1VGS2_9ROSI</name>
<comment type="similarity">
    <text evidence="2">Belongs to the aromatic acid exporter (TC 2.A.85) family.</text>
</comment>
<comment type="subcellular location">
    <subcellularLocation>
        <location evidence="1">Membrane</location>
        <topology evidence="1">Multi-pass membrane protein</topology>
    </subcellularLocation>
</comment>
<keyword evidence="6" id="KW-0406">Ion transport</keyword>
<evidence type="ECO:0000256" key="5">
    <source>
        <dbReference type="ARBA" id="ARBA00022989"/>
    </source>
</evidence>
<dbReference type="Pfam" id="PF11744">
    <property type="entry name" value="ALMT"/>
    <property type="match status" value="2"/>
</dbReference>
<dbReference type="InterPro" id="IPR020966">
    <property type="entry name" value="ALMT"/>
</dbReference>
<feature type="non-terminal residue" evidence="10">
    <location>
        <position position="247"/>
    </location>
</feature>
<keyword evidence="11" id="KW-1185">Reference proteome</keyword>
<gene>
    <name evidence="10" type="ORF">CJ030_MR5G023741</name>
</gene>
<evidence type="ECO:0000256" key="1">
    <source>
        <dbReference type="ARBA" id="ARBA00004141"/>
    </source>
</evidence>
<organism evidence="10 11">
    <name type="scientific">Morella rubra</name>
    <name type="common">Chinese bayberry</name>
    <dbReference type="NCBI Taxonomy" id="262757"/>
    <lineage>
        <taxon>Eukaryota</taxon>
        <taxon>Viridiplantae</taxon>
        <taxon>Streptophyta</taxon>
        <taxon>Embryophyta</taxon>
        <taxon>Tracheophyta</taxon>
        <taxon>Spermatophyta</taxon>
        <taxon>Magnoliopsida</taxon>
        <taxon>eudicotyledons</taxon>
        <taxon>Gunneridae</taxon>
        <taxon>Pentapetalae</taxon>
        <taxon>rosids</taxon>
        <taxon>fabids</taxon>
        <taxon>Fagales</taxon>
        <taxon>Myricaceae</taxon>
        <taxon>Morella</taxon>
    </lineage>
</organism>
<dbReference type="OrthoDB" id="1740154at2759"/>
<evidence type="ECO:0000313" key="11">
    <source>
        <dbReference type="Proteomes" id="UP000516437"/>
    </source>
</evidence>
<dbReference type="PANTHER" id="PTHR31086">
    <property type="entry name" value="ALUMINUM-ACTIVATED MALATE TRANSPORTER 10"/>
    <property type="match status" value="1"/>
</dbReference>
<evidence type="ECO:0000313" key="10">
    <source>
        <dbReference type="EMBL" id="KAB1211951.1"/>
    </source>
</evidence>
<evidence type="ECO:0000256" key="8">
    <source>
        <dbReference type="ARBA" id="ARBA00023303"/>
    </source>
</evidence>
<evidence type="ECO:0000256" key="3">
    <source>
        <dbReference type="ARBA" id="ARBA00022448"/>
    </source>
</evidence>
<dbReference type="EMBL" id="RXIC02000023">
    <property type="protein sequence ID" value="KAB1211951.1"/>
    <property type="molecule type" value="Genomic_DNA"/>
</dbReference>
<evidence type="ECO:0000256" key="4">
    <source>
        <dbReference type="ARBA" id="ARBA00022692"/>
    </source>
</evidence>
<keyword evidence="4 9" id="KW-0812">Transmembrane</keyword>
<reference evidence="10 11" key="1">
    <citation type="journal article" date="2019" name="Plant Biotechnol. J.">
        <title>The red bayberry genome and genetic basis of sex determination.</title>
        <authorList>
            <person name="Jia H.M."/>
            <person name="Jia H.J."/>
            <person name="Cai Q.L."/>
            <person name="Wang Y."/>
            <person name="Zhao H.B."/>
            <person name="Yang W.F."/>
            <person name="Wang G.Y."/>
            <person name="Li Y.H."/>
            <person name="Zhan D.L."/>
            <person name="Shen Y.T."/>
            <person name="Niu Q.F."/>
            <person name="Chang L."/>
            <person name="Qiu J."/>
            <person name="Zhao L."/>
            <person name="Xie H.B."/>
            <person name="Fu W.Y."/>
            <person name="Jin J."/>
            <person name="Li X.W."/>
            <person name="Jiao Y."/>
            <person name="Zhou C.C."/>
            <person name="Tu T."/>
            <person name="Chai C.Y."/>
            <person name="Gao J.L."/>
            <person name="Fan L.J."/>
            <person name="van de Weg E."/>
            <person name="Wang J.Y."/>
            <person name="Gao Z.S."/>
        </authorList>
    </citation>
    <scope>NUCLEOTIDE SEQUENCE [LARGE SCALE GENOMIC DNA]</scope>
    <source>
        <tissue evidence="10">Leaves</tissue>
    </source>
</reference>
<evidence type="ECO:0000256" key="6">
    <source>
        <dbReference type="ARBA" id="ARBA00023065"/>
    </source>
</evidence>
<evidence type="ECO:0000256" key="7">
    <source>
        <dbReference type="ARBA" id="ARBA00023136"/>
    </source>
</evidence>
<comment type="caution">
    <text evidence="10">The sequence shown here is derived from an EMBL/GenBank/DDBJ whole genome shotgun (WGS) entry which is preliminary data.</text>
</comment>
<proteinExistence type="inferred from homology"/>
<evidence type="ECO:0000256" key="2">
    <source>
        <dbReference type="ARBA" id="ARBA00007079"/>
    </source>
</evidence>
<dbReference type="GO" id="GO:0016020">
    <property type="term" value="C:membrane"/>
    <property type="evidence" value="ECO:0007669"/>
    <property type="project" value="UniProtKB-SubCell"/>
</dbReference>
<dbReference type="Proteomes" id="UP000516437">
    <property type="component" value="Chromosome 5"/>
</dbReference>
<keyword evidence="3" id="KW-0813">Transport</keyword>
<evidence type="ECO:0000256" key="9">
    <source>
        <dbReference type="SAM" id="Phobius"/>
    </source>
</evidence>
<protein>
    <submittedName>
        <fullName evidence="10">Aluminum-activated malate transporter 1</fullName>
    </submittedName>
</protein>
<sequence length="247" mass="27634">VTFSLTTVSGFRDDEILVIALKRLFTAILGGCVCVIISILVCPVWAGEDLHNLIALNLEELANFLEGFGDEYFKYKTDYATSTDDKSFLQGYKSVLDSKSSEESLADFAHWEPRQGQFRFRHPWKQYLEIGTLTRECAYRIDALSAYLTSDVQASAEFRSKIQEACLRKDADLLSVIPAATVASLLIDVVECTEKIVDSVRELASVAHWDTVEPAVSTENVRLEQREVADKPHPEIECPHVVITITA</sequence>
<keyword evidence="7 9" id="KW-0472">Membrane</keyword>
<keyword evidence="8" id="KW-0407">Ion channel</keyword>
<dbReference type="AlphaFoldDB" id="A0A6A1VGS2"/>
<keyword evidence="5 9" id="KW-1133">Transmembrane helix</keyword>
<dbReference type="GO" id="GO:0034220">
    <property type="term" value="P:monoatomic ion transmembrane transport"/>
    <property type="evidence" value="ECO:0007669"/>
    <property type="project" value="UniProtKB-KW"/>
</dbReference>
<feature type="transmembrane region" description="Helical" evidence="9">
    <location>
        <begin position="24"/>
        <end position="46"/>
    </location>
</feature>
<accession>A0A6A1VGS2</accession>